<reference evidence="1 2" key="1">
    <citation type="submission" date="2021-08" db="EMBL/GenBank/DDBJ databases">
        <title>Draft Genome Sequence of Phanerochaete sordida strain YK-624.</title>
        <authorList>
            <person name="Mori T."/>
            <person name="Dohra H."/>
            <person name="Suzuki T."/>
            <person name="Kawagishi H."/>
            <person name="Hirai H."/>
        </authorList>
    </citation>
    <scope>NUCLEOTIDE SEQUENCE [LARGE SCALE GENOMIC DNA]</scope>
    <source>
        <strain evidence="1 2">YK-624</strain>
    </source>
</reference>
<accession>A0A9P3GEU4</accession>
<keyword evidence="2" id="KW-1185">Reference proteome</keyword>
<comment type="caution">
    <text evidence="1">The sequence shown here is derived from an EMBL/GenBank/DDBJ whole genome shotgun (WGS) entry which is preliminary data.</text>
</comment>
<proteinExistence type="predicted"/>
<name>A0A9P3GEU4_9APHY</name>
<sequence>MVWFVVSSASPWRDEIIRKSSKPTRMSTIVIARADMPSSYRASAILSFILGAALFCGGQCTTRPQRHDDKFRSAPHHTPCNFITTKIPARHTLRPPCQDAPAAPAARERLAAACTGINTA</sequence>
<organism evidence="1 2">
    <name type="scientific">Phanerochaete sordida</name>
    <dbReference type="NCBI Taxonomy" id="48140"/>
    <lineage>
        <taxon>Eukaryota</taxon>
        <taxon>Fungi</taxon>
        <taxon>Dikarya</taxon>
        <taxon>Basidiomycota</taxon>
        <taxon>Agaricomycotina</taxon>
        <taxon>Agaricomycetes</taxon>
        <taxon>Polyporales</taxon>
        <taxon>Phanerochaetaceae</taxon>
        <taxon>Phanerochaete</taxon>
    </lineage>
</organism>
<dbReference type="AlphaFoldDB" id="A0A9P3GEU4"/>
<gene>
    <name evidence="1" type="ORF">PsYK624_092030</name>
</gene>
<dbReference type="Proteomes" id="UP000703269">
    <property type="component" value="Unassembled WGS sequence"/>
</dbReference>
<protein>
    <submittedName>
        <fullName evidence="1">Uncharacterized protein</fullName>
    </submittedName>
</protein>
<evidence type="ECO:0000313" key="2">
    <source>
        <dbReference type="Proteomes" id="UP000703269"/>
    </source>
</evidence>
<evidence type="ECO:0000313" key="1">
    <source>
        <dbReference type="EMBL" id="GJE93044.1"/>
    </source>
</evidence>
<dbReference type="EMBL" id="BPQB01000030">
    <property type="protein sequence ID" value="GJE93044.1"/>
    <property type="molecule type" value="Genomic_DNA"/>
</dbReference>